<proteinExistence type="predicted"/>
<evidence type="ECO:0000256" key="1">
    <source>
        <dbReference type="SAM" id="MobiDB-lite"/>
    </source>
</evidence>
<organism evidence="2 3">
    <name type="scientific">Petrolisthes manimaculis</name>
    <dbReference type="NCBI Taxonomy" id="1843537"/>
    <lineage>
        <taxon>Eukaryota</taxon>
        <taxon>Metazoa</taxon>
        <taxon>Ecdysozoa</taxon>
        <taxon>Arthropoda</taxon>
        <taxon>Crustacea</taxon>
        <taxon>Multicrustacea</taxon>
        <taxon>Malacostraca</taxon>
        <taxon>Eumalacostraca</taxon>
        <taxon>Eucarida</taxon>
        <taxon>Decapoda</taxon>
        <taxon>Pleocyemata</taxon>
        <taxon>Anomura</taxon>
        <taxon>Galatheoidea</taxon>
        <taxon>Porcellanidae</taxon>
        <taxon>Petrolisthes</taxon>
    </lineage>
</organism>
<name>A0AAE1NUI6_9EUCA</name>
<comment type="caution">
    <text evidence="2">The sequence shown here is derived from an EMBL/GenBank/DDBJ whole genome shotgun (WGS) entry which is preliminary data.</text>
</comment>
<protein>
    <submittedName>
        <fullName evidence="2">Uncharacterized protein</fullName>
    </submittedName>
</protein>
<dbReference type="AlphaFoldDB" id="A0AAE1NUI6"/>
<accession>A0AAE1NUI6</accession>
<dbReference type="Proteomes" id="UP001292094">
    <property type="component" value="Unassembled WGS sequence"/>
</dbReference>
<feature type="region of interest" description="Disordered" evidence="1">
    <location>
        <begin position="1"/>
        <end position="53"/>
    </location>
</feature>
<evidence type="ECO:0000313" key="3">
    <source>
        <dbReference type="Proteomes" id="UP001292094"/>
    </source>
</evidence>
<gene>
    <name evidence="2" type="ORF">Pmani_031114</name>
</gene>
<dbReference type="EMBL" id="JAWZYT010003870">
    <property type="protein sequence ID" value="KAK4296383.1"/>
    <property type="molecule type" value="Genomic_DNA"/>
</dbReference>
<sequence>MDGGRRGDWGRGNGRRKMGDWGRGNGRRKMGDWGQGNSRRRRRGDWGRGNGRRRTWRKVEGGRWDLREFMYGFDISVGDLGQE</sequence>
<evidence type="ECO:0000313" key="2">
    <source>
        <dbReference type="EMBL" id="KAK4296383.1"/>
    </source>
</evidence>
<reference evidence="2" key="1">
    <citation type="submission" date="2023-11" db="EMBL/GenBank/DDBJ databases">
        <title>Genome assemblies of two species of porcelain crab, Petrolisthes cinctipes and Petrolisthes manimaculis (Anomura: Porcellanidae).</title>
        <authorList>
            <person name="Angst P."/>
        </authorList>
    </citation>
    <scope>NUCLEOTIDE SEQUENCE</scope>
    <source>
        <strain evidence="2">PB745_02</strain>
        <tissue evidence="2">Gill</tissue>
    </source>
</reference>
<keyword evidence="3" id="KW-1185">Reference proteome</keyword>